<protein>
    <submittedName>
        <fullName evidence="8">Multisubunit sodium/proton antiporter, MrpE subunit (2.A.63.1)</fullName>
    </submittedName>
</protein>
<dbReference type="AlphaFoldDB" id="D7CYF7"/>
<comment type="similarity">
    <text evidence="2">Belongs to the CPA3 antiporters (TC 2.A.63) subunit E family.</text>
</comment>
<accession>D7CYF7</accession>
<feature type="transmembrane region" description="Helical" evidence="7">
    <location>
        <begin position="72"/>
        <end position="92"/>
    </location>
</feature>
<feature type="transmembrane region" description="Helical" evidence="7">
    <location>
        <begin position="42"/>
        <end position="60"/>
    </location>
</feature>
<evidence type="ECO:0000256" key="5">
    <source>
        <dbReference type="ARBA" id="ARBA00022989"/>
    </source>
</evidence>
<dbReference type="Proteomes" id="UP000000379">
    <property type="component" value="Chromosome"/>
</dbReference>
<dbReference type="Pfam" id="PF01899">
    <property type="entry name" value="MNHE"/>
    <property type="match status" value="1"/>
</dbReference>
<dbReference type="KEGG" id="tra:Trad_1678"/>
<comment type="subcellular location">
    <subcellularLocation>
        <location evidence="1">Cell membrane</location>
        <topology evidence="1">Multi-pass membrane protein</topology>
    </subcellularLocation>
</comment>
<dbReference type="PANTHER" id="PTHR34584:SF1">
    <property type="entry name" value="NA(+)_H(+) ANTIPORTER SUBUNIT E1"/>
    <property type="match status" value="1"/>
</dbReference>
<keyword evidence="5 7" id="KW-1133">Transmembrane helix</keyword>
<organism evidence="8 9">
    <name type="scientific">Truepera radiovictrix (strain DSM 17093 / CIP 108686 / LMG 22925 / RQ-24)</name>
    <dbReference type="NCBI Taxonomy" id="649638"/>
    <lineage>
        <taxon>Bacteria</taxon>
        <taxon>Thermotogati</taxon>
        <taxon>Deinococcota</taxon>
        <taxon>Deinococci</taxon>
        <taxon>Trueperales</taxon>
        <taxon>Trueperaceae</taxon>
        <taxon>Truepera</taxon>
    </lineage>
</organism>
<dbReference type="GO" id="GO:0005886">
    <property type="term" value="C:plasma membrane"/>
    <property type="evidence" value="ECO:0007669"/>
    <property type="project" value="UniProtKB-SubCell"/>
</dbReference>
<evidence type="ECO:0000313" key="8">
    <source>
        <dbReference type="EMBL" id="ADI14796.1"/>
    </source>
</evidence>
<evidence type="ECO:0000256" key="2">
    <source>
        <dbReference type="ARBA" id="ARBA00006228"/>
    </source>
</evidence>
<evidence type="ECO:0000256" key="7">
    <source>
        <dbReference type="SAM" id="Phobius"/>
    </source>
</evidence>
<dbReference type="OrthoDB" id="7852837at2"/>
<sequence length="177" mass="19175">MHHASQPGTPTRGWRPARQALAQVALLALVWWALTGGEARSWYFGVPVVLLAVWASRTLFPGVGTPVRWRGALLFALVFLWGSLRGGVDVAWRAFDPRMPLEPAFLAYPLRLPPGPARVLLANATSLMPGTLSAELTPTHLRVHALTGDLQTEAALEGLERVVGGVFGYALPRRRGA</sequence>
<reference evidence="9" key="1">
    <citation type="submission" date="2010-05" db="EMBL/GenBank/DDBJ databases">
        <title>The complete genome of Truepera radiovictris DSM 17093.</title>
        <authorList>
            <consortium name="US DOE Joint Genome Institute (JGI-PGF)"/>
            <person name="Lucas S."/>
            <person name="Copeland A."/>
            <person name="Lapidus A."/>
            <person name="Glavina del Rio T."/>
            <person name="Dalin E."/>
            <person name="Tice H."/>
            <person name="Bruce D."/>
            <person name="Goodwin L."/>
            <person name="Pitluck S."/>
            <person name="Kyrpides N."/>
            <person name="Mavromatis K."/>
            <person name="Ovchinnikova G."/>
            <person name="Munk A.C."/>
            <person name="Detter J.C."/>
            <person name="Han C."/>
            <person name="Tapia R."/>
            <person name="Land M."/>
            <person name="Hauser L."/>
            <person name="Markowitz V."/>
            <person name="Cheng J.-F."/>
            <person name="Hugenholtz P."/>
            <person name="Woyke T."/>
            <person name="Wu D."/>
            <person name="Tindall B."/>
            <person name="Pomrenke H.G."/>
            <person name="Brambilla E."/>
            <person name="Klenk H.-P."/>
            <person name="Eisen J.A."/>
        </authorList>
    </citation>
    <scope>NUCLEOTIDE SEQUENCE [LARGE SCALE GENOMIC DNA]</scope>
    <source>
        <strain evidence="9">DSM 17093 / CIP 108686 / LMG 22925 / RQ-24</strain>
    </source>
</reference>
<evidence type="ECO:0000256" key="4">
    <source>
        <dbReference type="ARBA" id="ARBA00022692"/>
    </source>
</evidence>
<evidence type="ECO:0000256" key="6">
    <source>
        <dbReference type="ARBA" id="ARBA00023136"/>
    </source>
</evidence>
<dbReference type="RefSeq" id="WP_013178163.1">
    <property type="nucleotide sequence ID" value="NC_014221.1"/>
</dbReference>
<dbReference type="STRING" id="649638.Trad_1678"/>
<reference evidence="8 9" key="2">
    <citation type="journal article" date="2011" name="Stand. Genomic Sci.">
        <title>Complete genome sequence of Truepera radiovictrix type strain (RQ-24).</title>
        <authorList>
            <person name="Ivanova N."/>
            <person name="Rohde C."/>
            <person name="Munk C."/>
            <person name="Nolan M."/>
            <person name="Lucas S."/>
            <person name="Del Rio T.G."/>
            <person name="Tice H."/>
            <person name="Deshpande S."/>
            <person name="Cheng J.F."/>
            <person name="Tapia R."/>
            <person name="Han C."/>
            <person name="Goodwin L."/>
            <person name="Pitluck S."/>
            <person name="Liolios K."/>
            <person name="Mavromatis K."/>
            <person name="Mikhailova N."/>
            <person name="Pati A."/>
            <person name="Chen A."/>
            <person name="Palaniappan K."/>
            <person name="Land M."/>
            <person name="Hauser L."/>
            <person name="Chang Y.J."/>
            <person name="Jeffries C.D."/>
            <person name="Brambilla E."/>
            <person name="Rohde M."/>
            <person name="Goker M."/>
            <person name="Tindall B.J."/>
            <person name="Woyke T."/>
            <person name="Bristow J."/>
            <person name="Eisen J.A."/>
            <person name="Markowitz V."/>
            <person name="Hugenholtz P."/>
            <person name="Kyrpides N.C."/>
            <person name="Klenk H.P."/>
            <person name="Lapidus A."/>
        </authorList>
    </citation>
    <scope>NUCLEOTIDE SEQUENCE [LARGE SCALE GENOMIC DNA]</scope>
    <source>
        <strain evidence="9">DSM 17093 / CIP 108686 / LMG 22925 / RQ-24</strain>
    </source>
</reference>
<keyword evidence="3" id="KW-1003">Cell membrane</keyword>
<keyword evidence="9" id="KW-1185">Reference proteome</keyword>
<proteinExistence type="inferred from homology"/>
<dbReference type="GO" id="GO:0008324">
    <property type="term" value="F:monoatomic cation transmembrane transporter activity"/>
    <property type="evidence" value="ECO:0007669"/>
    <property type="project" value="InterPro"/>
</dbReference>
<evidence type="ECO:0000313" key="9">
    <source>
        <dbReference type="Proteomes" id="UP000000379"/>
    </source>
</evidence>
<dbReference type="EMBL" id="CP002049">
    <property type="protein sequence ID" value="ADI14796.1"/>
    <property type="molecule type" value="Genomic_DNA"/>
</dbReference>
<dbReference type="InterPro" id="IPR002758">
    <property type="entry name" value="Cation_antiport_E"/>
</dbReference>
<keyword evidence="4 7" id="KW-0812">Transmembrane</keyword>
<gene>
    <name evidence="8" type="ordered locus">Trad_1678</name>
</gene>
<name>D7CYF7_TRURR</name>
<dbReference type="eggNOG" id="COG1863">
    <property type="taxonomic scope" value="Bacteria"/>
</dbReference>
<evidence type="ECO:0000256" key="3">
    <source>
        <dbReference type="ARBA" id="ARBA00022475"/>
    </source>
</evidence>
<keyword evidence="6 7" id="KW-0472">Membrane</keyword>
<dbReference type="HOGENOM" id="CLU_086615_1_0_0"/>
<feature type="transmembrane region" description="Helical" evidence="7">
    <location>
        <begin position="20"/>
        <end position="36"/>
    </location>
</feature>
<dbReference type="PANTHER" id="PTHR34584">
    <property type="entry name" value="NA(+)/H(+) ANTIPORTER SUBUNIT E1"/>
    <property type="match status" value="1"/>
</dbReference>
<evidence type="ECO:0000256" key="1">
    <source>
        <dbReference type="ARBA" id="ARBA00004651"/>
    </source>
</evidence>